<dbReference type="EMBL" id="NVUU01000076">
    <property type="protein sequence ID" value="PCI93001.1"/>
    <property type="molecule type" value="Genomic_DNA"/>
</dbReference>
<accession>A0A2A4YE81</accession>
<sequence length="127" mass="14887">MEDLHKKIVKELDDIISRAPDVDVEYEYVQFCEEHEGILWNSDDEMIPGIRRRMLLITDLMRFQMHFMLGADVAPILHHILNCAKHMDCETLVKSFQDEKRMAQMAKILEQKNVSVLCEQARKEKAG</sequence>
<name>A0A2A4YE81_UNCAE</name>
<dbReference type="Proteomes" id="UP000217838">
    <property type="component" value="Unassembled WGS sequence"/>
</dbReference>
<reference evidence="2" key="1">
    <citation type="submission" date="2017-08" db="EMBL/GenBank/DDBJ databases">
        <title>A dynamic microbial community with high functional redundancy inhabits the cold, oxic subseafloor aquifer.</title>
        <authorList>
            <person name="Tully B.J."/>
            <person name="Wheat C.G."/>
            <person name="Glazer B.T."/>
            <person name="Huber J.A."/>
        </authorList>
    </citation>
    <scope>NUCLEOTIDE SEQUENCE [LARGE SCALE GENOMIC DNA]</scope>
</reference>
<proteinExistence type="predicted"/>
<evidence type="ECO:0000313" key="1">
    <source>
        <dbReference type="EMBL" id="PCI93001.1"/>
    </source>
</evidence>
<comment type="caution">
    <text evidence="1">The sequence shown here is derived from an EMBL/GenBank/DDBJ whole genome shotgun (WGS) entry which is preliminary data.</text>
</comment>
<organism evidence="1 2">
    <name type="scientific">Aerophobetes bacterium</name>
    <dbReference type="NCBI Taxonomy" id="2030807"/>
    <lineage>
        <taxon>Bacteria</taxon>
        <taxon>Candidatus Aerophobota</taxon>
    </lineage>
</organism>
<evidence type="ECO:0000313" key="2">
    <source>
        <dbReference type="Proteomes" id="UP000217838"/>
    </source>
</evidence>
<gene>
    <name evidence="1" type="ORF">COB11_06085</name>
</gene>
<dbReference type="AlphaFoldDB" id="A0A2A4YE81"/>
<protein>
    <submittedName>
        <fullName evidence="1">Uncharacterized protein</fullName>
    </submittedName>
</protein>